<dbReference type="Proteomes" id="UP000046392">
    <property type="component" value="Unplaced"/>
</dbReference>
<dbReference type="AlphaFoldDB" id="A0A0N5BI85"/>
<evidence type="ECO:0000256" key="1">
    <source>
        <dbReference type="SAM" id="MobiDB-lite"/>
    </source>
</evidence>
<accession>A0A0N5BI85</accession>
<evidence type="ECO:0000313" key="2">
    <source>
        <dbReference type="Proteomes" id="UP000046392"/>
    </source>
</evidence>
<keyword evidence="2" id="KW-1185">Reference proteome</keyword>
<reference evidence="3" key="1">
    <citation type="submission" date="2017-02" db="UniProtKB">
        <authorList>
            <consortium name="WormBaseParasite"/>
        </authorList>
    </citation>
    <scope>IDENTIFICATION</scope>
</reference>
<proteinExistence type="predicted"/>
<dbReference type="WBParaSite" id="SPAL_0000566900.1">
    <property type="protein sequence ID" value="SPAL_0000566900.1"/>
    <property type="gene ID" value="SPAL_0000566900"/>
</dbReference>
<feature type="compositionally biased region" description="Basic and acidic residues" evidence="1">
    <location>
        <begin position="81"/>
        <end position="112"/>
    </location>
</feature>
<name>A0A0N5BI85_STREA</name>
<sequence length="151" mass="16975">MLNLNCENAVFFNQNPNNFKTHKITVARPVNNTNVKIEATNGNTASDVIKNEATEGQIKSEYVKSETRSDNNDDGSSNANLKKETDEVKTRSDDNDGGDHNNGSFRKEDKQESTTTSFPTERKAFAVYTQKRTNFDKSIYNSKKCPTILKN</sequence>
<feature type="region of interest" description="Disordered" evidence="1">
    <location>
        <begin position="46"/>
        <end position="123"/>
    </location>
</feature>
<evidence type="ECO:0000313" key="3">
    <source>
        <dbReference type="WBParaSite" id="SPAL_0000566900.1"/>
    </source>
</evidence>
<protein>
    <submittedName>
        <fullName evidence="3">Uncharacterized protein</fullName>
    </submittedName>
</protein>
<organism evidence="2 3">
    <name type="scientific">Strongyloides papillosus</name>
    <name type="common">Intestinal threadworm</name>
    <dbReference type="NCBI Taxonomy" id="174720"/>
    <lineage>
        <taxon>Eukaryota</taxon>
        <taxon>Metazoa</taxon>
        <taxon>Ecdysozoa</taxon>
        <taxon>Nematoda</taxon>
        <taxon>Chromadorea</taxon>
        <taxon>Rhabditida</taxon>
        <taxon>Tylenchina</taxon>
        <taxon>Panagrolaimomorpha</taxon>
        <taxon>Strongyloidoidea</taxon>
        <taxon>Strongyloididae</taxon>
        <taxon>Strongyloides</taxon>
    </lineage>
</organism>
<feature type="compositionally biased region" description="Basic and acidic residues" evidence="1">
    <location>
        <begin position="61"/>
        <end position="71"/>
    </location>
</feature>